<dbReference type="InterPro" id="IPR040256">
    <property type="entry name" value="At4g02000-like"/>
</dbReference>
<dbReference type="PANTHER" id="PTHR31286:SF99">
    <property type="entry name" value="DUF4283 DOMAIN-CONTAINING PROTEIN"/>
    <property type="match status" value="1"/>
</dbReference>
<dbReference type="GeneID" id="113850891"/>
<keyword evidence="1" id="KW-0479">Metal-binding</keyword>
<keyword evidence="3" id="KW-1185">Reference proteome</keyword>
<dbReference type="PROSITE" id="PS50158">
    <property type="entry name" value="ZF_CCHC"/>
    <property type="match status" value="1"/>
</dbReference>
<dbReference type="InterPro" id="IPR025558">
    <property type="entry name" value="DUF4283"/>
</dbReference>
<evidence type="ECO:0000313" key="4">
    <source>
        <dbReference type="RefSeq" id="XP_027337216.1"/>
    </source>
</evidence>
<evidence type="ECO:0000313" key="3">
    <source>
        <dbReference type="Proteomes" id="UP000694853"/>
    </source>
</evidence>
<feature type="domain" description="CCHC-type" evidence="2">
    <location>
        <begin position="266"/>
        <end position="279"/>
    </location>
</feature>
<dbReference type="GO" id="GO:0003676">
    <property type="term" value="F:nucleic acid binding"/>
    <property type="evidence" value="ECO:0007669"/>
    <property type="project" value="InterPro"/>
</dbReference>
<keyword evidence="1" id="KW-0862">Zinc</keyword>
<dbReference type="GO" id="GO:0008270">
    <property type="term" value="F:zinc ion binding"/>
    <property type="evidence" value="ECO:0007669"/>
    <property type="project" value="UniProtKB-KW"/>
</dbReference>
<reference evidence="4" key="2">
    <citation type="submission" date="2025-08" db="UniProtKB">
        <authorList>
            <consortium name="RefSeq"/>
        </authorList>
    </citation>
    <scope>IDENTIFICATION</scope>
    <source>
        <tissue evidence="4">Young leaves</tissue>
    </source>
</reference>
<dbReference type="Proteomes" id="UP000694853">
    <property type="component" value="Unplaced"/>
</dbReference>
<evidence type="ECO:0000256" key="1">
    <source>
        <dbReference type="PROSITE-ProRule" id="PRU00047"/>
    </source>
</evidence>
<dbReference type="OrthoDB" id="1001863at2759"/>
<proteinExistence type="predicted"/>
<gene>
    <name evidence="4" type="primary">LOC113850891</name>
</gene>
<protein>
    <submittedName>
        <fullName evidence="4">Uncharacterized protein LOC113850891</fullName>
    </submittedName>
</protein>
<organism evidence="3 4">
    <name type="scientific">Abrus precatorius</name>
    <name type="common">Indian licorice</name>
    <name type="synonym">Glycine abrus</name>
    <dbReference type="NCBI Taxonomy" id="3816"/>
    <lineage>
        <taxon>Eukaryota</taxon>
        <taxon>Viridiplantae</taxon>
        <taxon>Streptophyta</taxon>
        <taxon>Embryophyta</taxon>
        <taxon>Tracheophyta</taxon>
        <taxon>Spermatophyta</taxon>
        <taxon>Magnoliopsida</taxon>
        <taxon>eudicotyledons</taxon>
        <taxon>Gunneridae</taxon>
        <taxon>Pentapetalae</taxon>
        <taxon>rosids</taxon>
        <taxon>fabids</taxon>
        <taxon>Fabales</taxon>
        <taxon>Fabaceae</taxon>
        <taxon>Papilionoideae</taxon>
        <taxon>50 kb inversion clade</taxon>
        <taxon>NPAAA clade</taxon>
        <taxon>indigoferoid/millettioid clade</taxon>
        <taxon>Abreae</taxon>
        <taxon>Abrus</taxon>
    </lineage>
</organism>
<name>A0A8B8K0P5_ABRPR</name>
<dbReference type="InterPro" id="IPR001878">
    <property type="entry name" value="Znf_CCHC"/>
</dbReference>
<dbReference type="Pfam" id="PF14111">
    <property type="entry name" value="DUF4283"/>
    <property type="match status" value="1"/>
</dbReference>
<sequence length="318" mass="37034">MSPLDDADLCMQDVSTDYGESNQVHSNLNSSVCMSYKDKVLAIKDIDLVIGDDEIIRSIMKEFNIPLHSKEPPMETDNSINLCPELRILLADYESWCSPWKFTLIVKLLGKSISFNFLKQKLNNIWGKNGNLKILDLNNDFFLVKFENVEDYKCALFEGSWLIMDHYLLVQRWRPPFWPQEYNLKKLVVWVHIPDLPLKLYNENFLWQVSTCSRTMLKIDSHASLLTRGHFARICVEIDLNQKLIPSFKVLGQVFRIEYEGLYLICFHCGKYGHRLESCVEMSITHIDKISPKSSSNSLEFEKIDESINLVYPHRQDA</sequence>
<accession>A0A8B8K0P5</accession>
<dbReference type="KEGG" id="aprc:113850891"/>
<evidence type="ECO:0000259" key="2">
    <source>
        <dbReference type="PROSITE" id="PS50158"/>
    </source>
</evidence>
<dbReference type="RefSeq" id="XP_027337216.1">
    <property type="nucleotide sequence ID" value="XM_027481415.1"/>
</dbReference>
<dbReference type="PANTHER" id="PTHR31286">
    <property type="entry name" value="GLYCINE-RICH CELL WALL STRUCTURAL PROTEIN 1.8-LIKE"/>
    <property type="match status" value="1"/>
</dbReference>
<keyword evidence="1" id="KW-0863">Zinc-finger</keyword>
<reference evidence="3" key="1">
    <citation type="journal article" date="2019" name="Toxins">
        <title>Detection of Abrin-Like and Prepropulchellin-Like Toxin Genes and Transcripts Using Whole Genome Sequencing and Full-Length Transcript Sequencing of Abrus precatorius.</title>
        <authorList>
            <person name="Hovde B.T."/>
            <person name="Daligault H.E."/>
            <person name="Hanschen E.R."/>
            <person name="Kunde Y.A."/>
            <person name="Johnson M.B."/>
            <person name="Starkenburg S.R."/>
            <person name="Johnson S.L."/>
        </authorList>
    </citation>
    <scope>NUCLEOTIDE SEQUENCE [LARGE SCALE GENOMIC DNA]</scope>
</reference>
<dbReference type="AlphaFoldDB" id="A0A8B8K0P5"/>